<comment type="caution">
    <text evidence="1">The sequence shown here is derived from an EMBL/GenBank/DDBJ whole genome shotgun (WGS) entry which is preliminary data.</text>
</comment>
<dbReference type="AlphaFoldDB" id="A0A1R1YQA8"/>
<proteinExistence type="predicted"/>
<keyword evidence="2" id="KW-1185">Reference proteome</keyword>
<gene>
    <name evidence="1" type="ORF">AYI69_g1456</name>
</gene>
<organism evidence="1 2">
    <name type="scientific">Smittium culicis</name>
    <dbReference type="NCBI Taxonomy" id="133412"/>
    <lineage>
        <taxon>Eukaryota</taxon>
        <taxon>Fungi</taxon>
        <taxon>Fungi incertae sedis</taxon>
        <taxon>Zoopagomycota</taxon>
        <taxon>Kickxellomycotina</taxon>
        <taxon>Harpellomycetes</taxon>
        <taxon>Harpellales</taxon>
        <taxon>Legeriomycetaceae</taxon>
        <taxon>Smittium</taxon>
    </lineage>
</organism>
<evidence type="ECO:0000313" key="1">
    <source>
        <dbReference type="EMBL" id="OMJ29050.1"/>
    </source>
</evidence>
<evidence type="ECO:0000313" key="2">
    <source>
        <dbReference type="Proteomes" id="UP000187429"/>
    </source>
</evidence>
<accession>A0A1R1YQA8</accession>
<dbReference type="EMBL" id="LSSM01000397">
    <property type="protein sequence ID" value="OMJ29050.1"/>
    <property type="molecule type" value="Genomic_DNA"/>
</dbReference>
<dbReference type="Proteomes" id="UP000187429">
    <property type="component" value="Unassembled WGS sequence"/>
</dbReference>
<reference evidence="2" key="1">
    <citation type="submission" date="2017-01" db="EMBL/GenBank/DDBJ databases">
        <authorList>
            <person name="Wang Y."/>
            <person name="White M."/>
            <person name="Kvist S."/>
            <person name="Moncalvo J.-M."/>
        </authorList>
    </citation>
    <scope>NUCLEOTIDE SEQUENCE [LARGE SCALE GENOMIC DNA]</scope>
    <source>
        <strain evidence="2">ID-206-W2</strain>
    </source>
</reference>
<protein>
    <submittedName>
        <fullName evidence="1">Uncharacterized protein</fullName>
    </submittedName>
</protein>
<sequence length="77" mass="8537">MCLIFVYTRAPPVSDVPLSDNIFSGHPCTNTIFSCNIFDLVSGVKSLTAITSTHQVNKYLNTNTYFAAETDDEEEDI</sequence>
<name>A0A1R1YQA8_9FUNG</name>